<evidence type="ECO:0000256" key="1">
    <source>
        <dbReference type="SAM" id="MobiDB-lite"/>
    </source>
</evidence>
<name>A0ABN3WXM0_STRTU</name>
<protein>
    <submittedName>
        <fullName evidence="2">Uncharacterized protein</fullName>
    </submittedName>
</protein>
<sequence length="110" mass="11461">MSLPGTIDLPLAHRPHEAGTDDAPHVPRAAGSALPARTTSGAITSRQNRNLEMQLIPEVLARAHMHEGRARPARGGPARAAPRRAGLAARPTGIGHGRDAALGIPPNATW</sequence>
<feature type="region of interest" description="Disordered" evidence="1">
    <location>
        <begin position="67"/>
        <end position="110"/>
    </location>
</feature>
<keyword evidence="3" id="KW-1185">Reference proteome</keyword>
<proteinExistence type="predicted"/>
<gene>
    <name evidence="2" type="ORF">GCM10020221_26280</name>
</gene>
<feature type="region of interest" description="Disordered" evidence="1">
    <location>
        <begin position="1"/>
        <end position="50"/>
    </location>
</feature>
<evidence type="ECO:0000313" key="2">
    <source>
        <dbReference type="EMBL" id="GAA2929223.1"/>
    </source>
</evidence>
<organism evidence="2 3">
    <name type="scientific">Streptomyces thioluteus</name>
    <dbReference type="NCBI Taxonomy" id="66431"/>
    <lineage>
        <taxon>Bacteria</taxon>
        <taxon>Bacillati</taxon>
        <taxon>Actinomycetota</taxon>
        <taxon>Actinomycetes</taxon>
        <taxon>Kitasatosporales</taxon>
        <taxon>Streptomycetaceae</taxon>
        <taxon>Streptomyces</taxon>
    </lineage>
</organism>
<comment type="caution">
    <text evidence="2">The sequence shown here is derived from an EMBL/GenBank/DDBJ whole genome shotgun (WGS) entry which is preliminary data.</text>
</comment>
<evidence type="ECO:0000313" key="3">
    <source>
        <dbReference type="Proteomes" id="UP001501102"/>
    </source>
</evidence>
<dbReference type="EMBL" id="BAAAXZ010000101">
    <property type="protein sequence ID" value="GAA2929223.1"/>
    <property type="molecule type" value="Genomic_DNA"/>
</dbReference>
<accession>A0ABN3WXM0</accession>
<feature type="compositionally biased region" description="Polar residues" evidence="1">
    <location>
        <begin position="37"/>
        <end position="50"/>
    </location>
</feature>
<feature type="compositionally biased region" description="Low complexity" evidence="1">
    <location>
        <begin position="73"/>
        <end position="91"/>
    </location>
</feature>
<reference evidence="2 3" key="1">
    <citation type="journal article" date="2019" name="Int. J. Syst. Evol. Microbiol.">
        <title>The Global Catalogue of Microorganisms (GCM) 10K type strain sequencing project: providing services to taxonomists for standard genome sequencing and annotation.</title>
        <authorList>
            <consortium name="The Broad Institute Genomics Platform"/>
            <consortium name="The Broad Institute Genome Sequencing Center for Infectious Disease"/>
            <person name="Wu L."/>
            <person name="Ma J."/>
        </authorList>
    </citation>
    <scope>NUCLEOTIDE SEQUENCE [LARGE SCALE GENOMIC DNA]</scope>
    <source>
        <strain evidence="2 3">JCM 4087</strain>
    </source>
</reference>
<dbReference type="Proteomes" id="UP001501102">
    <property type="component" value="Unassembled WGS sequence"/>
</dbReference>
<feature type="compositionally biased region" description="Basic and acidic residues" evidence="1">
    <location>
        <begin position="14"/>
        <end position="25"/>
    </location>
</feature>